<keyword evidence="5 7" id="KW-0687">Ribonucleoprotein</keyword>
<comment type="caution">
    <text evidence="11">The sequence shown here is derived from an EMBL/GenBank/DDBJ whole genome shotgun (WGS) entry which is preliminary data.</text>
</comment>
<dbReference type="GO" id="GO:0019843">
    <property type="term" value="F:rRNA binding"/>
    <property type="evidence" value="ECO:0007669"/>
    <property type="project" value="UniProtKB-UniRule"/>
</dbReference>
<evidence type="ECO:0000256" key="8">
    <source>
        <dbReference type="RuleBase" id="RU003699"/>
    </source>
</evidence>
<dbReference type="HAMAP" id="MF_01306_B">
    <property type="entry name" value="Ribosomal_uS4_B"/>
    <property type="match status" value="1"/>
</dbReference>
<feature type="domain" description="Small ribosomal subunit protein uS4 N-terminal" evidence="10">
    <location>
        <begin position="1"/>
        <end position="97"/>
    </location>
</feature>
<dbReference type="InterPro" id="IPR018079">
    <property type="entry name" value="Ribosomal_uS4_CS"/>
</dbReference>
<evidence type="ECO:0000256" key="2">
    <source>
        <dbReference type="ARBA" id="ARBA00022730"/>
    </source>
</evidence>
<reference evidence="11" key="1">
    <citation type="submission" date="2017-02" db="EMBL/GenBank/DDBJ databases">
        <title>Delving into the versatile metabolic prowess of the omnipresent phylum Bacteroidetes.</title>
        <authorList>
            <person name="Nobu M.K."/>
            <person name="Mei R."/>
            <person name="Narihiro T."/>
            <person name="Kuroda K."/>
            <person name="Liu W.-T."/>
        </authorList>
    </citation>
    <scope>NUCLEOTIDE SEQUENCE</scope>
    <source>
        <strain evidence="11">ADurb.Bin280</strain>
    </source>
</reference>
<dbReference type="GO" id="GO:0006412">
    <property type="term" value="P:translation"/>
    <property type="evidence" value="ECO:0007669"/>
    <property type="project" value="UniProtKB-UniRule"/>
</dbReference>
<dbReference type="InterPro" id="IPR001912">
    <property type="entry name" value="Ribosomal_uS4_N"/>
</dbReference>
<dbReference type="Proteomes" id="UP000485367">
    <property type="component" value="Unassembled WGS sequence"/>
</dbReference>
<evidence type="ECO:0000259" key="9">
    <source>
        <dbReference type="SMART" id="SM00363"/>
    </source>
</evidence>
<evidence type="ECO:0000256" key="3">
    <source>
        <dbReference type="ARBA" id="ARBA00022884"/>
    </source>
</evidence>
<evidence type="ECO:0000256" key="1">
    <source>
        <dbReference type="ARBA" id="ARBA00007465"/>
    </source>
</evidence>
<dbReference type="InterPro" id="IPR036986">
    <property type="entry name" value="S4_RNA-bd_sf"/>
</dbReference>
<evidence type="ECO:0000313" key="11">
    <source>
        <dbReference type="EMBL" id="OQA51973.1"/>
    </source>
</evidence>
<accession>A0A1V5SCI1</accession>
<evidence type="ECO:0000256" key="5">
    <source>
        <dbReference type="ARBA" id="ARBA00023274"/>
    </source>
</evidence>
<feature type="domain" description="RNA-binding S4" evidence="9">
    <location>
        <begin position="98"/>
        <end position="168"/>
    </location>
</feature>
<comment type="function">
    <text evidence="7">One of the primary rRNA binding proteins, it binds directly to 16S rRNA where it nucleates assembly of the body of the 30S subunit.</text>
</comment>
<dbReference type="SUPFAM" id="SSF55174">
    <property type="entry name" value="Alpha-L RNA-binding motif"/>
    <property type="match status" value="1"/>
</dbReference>
<evidence type="ECO:0000256" key="7">
    <source>
        <dbReference type="HAMAP-Rule" id="MF_01306"/>
    </source>
</evidence>
<dbReference type="PANTHER" id="PTHR11831">
    <property type="entry name" value="30S 40S RIBOSOMAL PROTEIN"/>
    <property type="match status" value="1"/>
</dbReference>
<dbReference type="InterPro" id="IPR005709">
    <property type="entry name" value="Ribosomal_uS4_bac-type"/>
</dbReference>
<dbReference type="PROSITE" id="PS50889">
    <property type="entry name" value="S4"/>
    <property type="match status" value="1"/>
</dbReference>
<organism evidence="11">
    <name type="scientific">candidate division WS2 bacterium ADurb.Bin280</name>
    <dbReference type="NCBI Taxonomy" id="1852829"/>
    <lineage>
        <taxon>Bacteria</taxon>
        <taxon>candidate division WS2</taxon>
    </lineage>
</organism>
<dbReference type="GO" id="GO:0003735">
    <property type="term" value="F:structural constituent of ribosome"/>
    <property type="evidence" value="ECO:0007669"/>
    <property type="project" value="InterPro"/>
</dbReference>
<keyword evidence="4 7" id="KW-0689">Ribosomal protein</keyword>
<dbReference type="Gene3D" id="1.10.1050.10">
    <property type="entry name" value="Ribosomal Protein S4 Delta 41, Chain A, domain 1"/>
    <property type="match status" value="1"/>
</dbReference>
<dbReference type="GO" id="GO:0015935">
    <property type="term" value="C:small ribosomal subunit"/>
    <property type="evidence" value="ECO:0007669"/>
    <property type="project" value="InterPro"/>
</dbReference>
<dbReference type="NCBIfam" id="TIGR01017">
    <property type="entry name" value="rpsD_bact"/>
    <property type="match status" value="1"/>
</dbReference>
<sequence length="199" mass="22631">MNKDARCRMCRRSGEKLFLKGDKCSSPACPFNRRSYAPGQAGAKARKRKGSDYSIQLMEKQKARAIYGLREKQMRKFFAEARKVKGATGERLVQMLESRIDNIVFKAGWAFSRDMARQMVSHGHIAINGKKVTIPSYVVKIGDTISQIGNNKQTTDEKNLPVWIKRGKDASEVIYERLPMGEEIISAFDVQLITEFYSK</sequence>
<protein>
    <recommendedName>
        <fullName evidence="6 7">Small ribosomal subunit protein uS4</fullName>
    </recommendedName>
</protein>
<comment type="function">
    <text evidence="7">With S5 and S12 plays an important role in translational accuracy.</text>
</comment>
<keyword evidence="2 7" id="KW-0699">rRNA-binding</keyword>
<dbReference type="Pfam" id="PF01479">
    <property type="entry name" value="S4"/>
    <property type="match status" value="1"/>
</dbReference>
<dbReference type="SMART" id="SM01390">
    <property type="entry name" value="Ribosomal_S4"/>
    <property type="match status" value="1"/>
</dbReference>
<name>A0A1V5SCI1_9BACT</name>
<dbReference type="InterPro" id="IPR022801">
    <property type="entry name" value="Ribosomal_uS4"/>
</dbReference>
<dbReference type="PANTHER" id="PTHR11831:SF4">
    <property type="entry name" value="SMALL RIBOSOMAL SUBUNIT PROTEIN US4M"/>
    <property type="match status" value="1"/>
</dbReference>
<dbReference type="CDD" id="cd00165">
    <property type="entry name" value="S4"/>
    <property type="match status" value="1"/>
</dbReference>
<dbReference type="Pfam" id="PF00163">
    <property type="entry name" value="Ribosomal_S4"/>
    <property type="match status" value="1"/>
</dbReference>
<dbReference type="Gene3D" id="3.10.290.10">
    <property type="entry name" value="RNA-binding S4 domain"/>
    <property type="match status" value="1"/>
</dbReference>
<dbReference type="EMBL" id="MWBO01000054">
    <property type="protein sequence ID" value="OQA51973.1"/>
    <property type="molecule type" value="Genomic_DNA"/>
</dbReference>
<keyword evidence="3 7" id="KW-0694">RNA-binding</keyword>
<evidence type="ECO:0000256" key="6">
    <source>
        <dbReference type="ARBA" id="ARBA00035254"/>
    </source>
</evidence>
<dbReference type="SMART" id="SM00363">
    <property type="entry name" value="S4"/>
    <property type="match status" value="1"/>
</dbReference>
<dbReference type="NCBIfam" id="NF003717">
    <property type="entry name" value="PRK05327.1"/>
    <property type="match status" value="1"/>
</dbReference>
<dbReference type="AlphaFoldDB" id="A0A1V5SCI1"/>
<dbReference type="InterPro" id="IPR002942">
    <property type="entry name" value="S4_RNA-bd"/>
</dbReference>
<proteinExistence type="inferred from homology"/>
<evidence type="ECO:0000259" key="10">
    <source>
        <dbReference type="SMART" id="SM01390"/>
    </source>
</evidence>
<dbReference type="PROSITE" id="PS00632">
    <property type="entry name" value="RIBOSOMAL_S4"/>
    <property type="match status" value="1"/>
</dbReference>
<comment type="subunit">
    <text evidence="7">Part of the 30S ribosomal subunit. Contacts protein S5. The interaction surface between S4 and S5 is involved in control of translational fidelity.</text>
</comment>
<gene>
    <name evidence="7 11" type="primary">rpsD</name>
    <name evidence="11" type="ORF">BWY43_00729</name>
</gene>
<evidence type="ECO:0000256" key="4">
    <source>
        <dbReference type="ARBA" id="ARBA00022980"/>
    </source>
</evidence>
<comment type="similarity">
    <text evidence="1 7 8">Belongs to the universal ribosomal protein uS4 family.</text>
</comment>
<dbReference type="GO" id="GO:0042274">
    <property type="term" value="P:ribosomal small subunit biogenesis"/>
    <property type="evidence" value="ECO:0007669"/>
    <property type="project" value="TreeGrafter"/>
</dbReference>